<dbReference type="GO" id="GO:0030496">
    <property type="term" value="C:midbody"/>
    <property type="evidence" value="ECO:0007669"/>
    <property type="project" value="TreeGrafter"/>
</dbReference>
<feature type="compositionally biased region" description="Polar residues" evidence="1">
    <location>
        <begin position="921"/>
        <end position="931"/>
    </location>
</feature>
<feature type="compositionally biased region" description="Low complexity" evidence="1">
    <location>
        <begin position="780"/>
        <end position="794"/>
    </location>
</feature>
<feature type="compositionally biased region" description="Polar residues" evidence="1">
    <location>
        <begin position="541"/>
        <end position="555"/>
    </location>
</feature>
<organism evidence="2 3">
    <name type="scientific">Macrostomum lignano</name>
    <dbReference type="NCBI Taxonomy" id="282301"/>
    <lineage>
        <taxon>Eukaryota</taxon>
        <taxon>Metazoa</taxon>
        <taxon>Spiralia</taxon>
        <taxon>Lophotrochozoa</taxon>
        <taxon>Platyhelminthes</taxon>
        <taxon>Rhabditophora</taxon>
        <taxon>Macrostomorpha</taxon>
        <taxon>Macrostomida</taxon>
        <taxon>Macrostomidae</taxon>
        <taxon>Macrostomum</taxon>
    </lineage>
</organism>
<feature type="region of interest" description="Disordered" evidence="1">
    <location>
        <begin position="459"/>
        <end position="560"/>
    </location>
</feature>
<feature type="region of interest" description="Disordered" evidence="1">
    <location>
        <begin position="229"/>
        <end position="257"/>
    </location>
</feature>
<feature type="region of interest" description="Disordered" evidence="1">
    <location>
        <begin position="903"/>
        <end position="931"/>
    </location>
</feature>
<gene>
    <name evidence="2" type="ORF">BOX15_Mlig017898g1</name>
</gene>
<keyword evidence="3" id="KW-1185">Reference proteome</keyword>
<feature type="compositionally biased region" description="Polar residues" evidence="1">
    <location>
        <begin position="361"/>
        <end position="372"/>
    </location>
</feature>
<dbReference type="OrthoDB" id="69809at2759"/>
<feature type="region of interest" description="Disordered" evidence="1">
    <location>
        <begin position="640"/>
        <end position="890"/>
    </location>
</feature>
<dbReference type="InterPro" id="IPR039302">
    <property type="entry name" value="MAP10"/>
</dbReference>
<sequence>SLNKKITLATMPSATSVDSLFSVELYIDRIRLSPSADCLFPTTLFKLLDFGTQRLSECPQGPAAASLRRAIADYERATGGQRRSQLDELRDSDGNIRIRRGKSALFRMPPDRLAKCLSAVPMYIFLVDAYHQPPKLAAVCSLALDGLAQEVLQHQAKHGVGVPVTRELSGVFGLLSLMGHEVGLMTAKVRLASLGPSVAAHLPAQAPVEAPSSTSKAAAVTEALATAAATQTSEAGRSRGTQYPFPVPEQDAVKDADSDRVWLEDVHDDENNDEEEIVDEMPDAKFGDINDLAAAAAEAAEAEALAASAVFRDAGCGPLQPPPMFYNSRARQIPKKGGLPWTSATKQQTQQKRQQKKQTQSVRQKNQPQSLGQKKQQQQKQQEAKQTKKKKNAAKSVEDVKYEEVVRKLTQKQMQGPPEAALALHTRRQIQQGRMPLLHGILSELLALSGQADTAAAGAEDAAAPAAPAASSQKKKYSSTGGDGGGRESRKPPQSLRFLPRPLPPRHRRRSAGDSVANNRPDDDWSDEDSDERRIRLGRSVSLTSLARQRPNQTPDRGREFAPPEQLFLQRLHDGQSLSTTHPHRHPGLTQQPTVPASRSWIREAPRYRGSPTTRLQFGLTATCVRRLAKHNPAALAELQQQQQQLEGQQKPAATLSTGGDGSRSTKKAPTQNRSAVHRSAPSAVRPQPSTKSPAPVPASQPPQPTQSQQRPQPQAKPRLRLTPKETMATTTGTSATSMTSAASEPEQKQHQPPPPSSVPPLALQRSEDSVATVSGGDESQSAGRRSSPGQQQRQQKEEQEQQKPLSSYRAEGSSDWQLTASASGPSSPKKPPLPANGGSPAHRAGRRLQQPQQPFTPGSNATGAVSEPTQVTPDASFTGRGSLGDVGGHITDSERRLAAQLSSGSLGSYQPSWMDDSLSDHASVSTSIDI</sequence>
<dbReference type="GO" id="GO:0008017">
    <property type="term" value="F:microtubule binding"/>
    <property type="evidence" value="ECO:0007669"/>
    <property type="project" value="InterPro"/>
</dbReference>
<feature type="region of interest" description="Disordered" evidence="1">
    <location>
        <begin position="577"/>
        <end position="597"/>
    </location>
</feature>
<feature type="compositionally biased region" description="Low complexity" evidence="1">
    <location>
        <begin position="706"/>
        <end position="717"/>
    </location>
</feature>
<dbReference type="Pfam" id="PF14924">
    <property type="entry name" value="MAP10_N"/>
    <property type="match status" value="1"/>
</dbReference>
<dbReference type="EMBL" id="NIVC01001897">
    <property type="protein sequence ID" value="PAA62821.1"/>
    <property type="molecule type" value="Genomic_DNA"/>
</dbReference>
<feature type="compositionally biased region" description="Low complexity" evidence="1">
    <location>
        <begin position="345"/>
        <end position="360"/>
    </location>
</feature>
<dbReference type="AlphaFoldDB" id="A0A267EMW7"/>
<feature type="non-terminal residue" evidence="2">
    <location>
        <position position="1"/>
    </location>
</feature>
<comment type="caution">
    <text evidence="2">The sequence shown here is derived from an EMBL/GenBank/DDBJ whole genome shotgun (WGS) entry which is preliminary data.</text>
</comment>
<dbReference type="Proteomes" id="UP000215902">
    <property type="component" value="Unassembled WGS sequence"/>
</dbReference>
<dbReference type="GO" id="GO:0097431">
    <property type="term" value="C:mitotic spindle pole"/>
    <property type="evidence" value="ECO:0007669"/>
    <property type="project" value="TreeGrafter"/>
</dbReference>
<dbReference type="GO" id="GO:0051256">
    <property type="term" value="P:mitotic spindle midzone assembly"/>
    <property type="evidence" value="ECO:0007669"/>
    <property type="project" value="TreeGrafter"/>
</dbReference>
<dbReference type="GO" id="GO:0005813">
    <property type="term" value="C:centrosome"/>
    <property type="evidence" value="ECO:0007669"/>
    <property type="project" value="TreeGrafter"/>
</dbReference>
<evidence type="ECO:0000313" key="3">
    <source>
        <dbReference type="Proteomes" id="UP000215902"/>
    </source>
</evidence>
<accession>A0A267EMW7</accession>
<dbReference type="PANTHER" id="PTHR21831:SF2">
    <property type="entry name" value="MICROTUBULE-ASSOCIATED PROTEIN 10"/>
    <property type="match status" value="1"/>
</dbReference>
<dbReference type="PANTHER" id="PTHR21831">
    <property type="entry name" value="MICROTUBULE-ASSOCIATED PROTEIN 10"/>
    <property type="match status" value="1"/>
</dbReference>
<evidence type="ECO:0000256" key="1">
    <source>
        <dbReference type="SAM" id="MobiDB-lite"/>
    </source>
</evidence>
<reference evidence="2 3" key="1">
    <citation type="submission" date="2017-06" db="EMBL/GenBank/DDBJ databases">
        <title>A platform for efficient transgenesis in Macrostomum lignano, a flatworm model organism for stem cell research.</title>
        <authorList>
            <person name="Berezikov E."/>
        </authorList>
    </citation>
    <scope>NUCLEOTIDE SEQUENCE [LARGE SCALE GENOMIC DNA]</scope>
    <source>
        <strain evidence="2">DV1</strain>
        <tissue evidence="2">Whole organism</tissue>
    </source>
</reference>
<dbReference type="GO" id="GO:0032467">
    <property type="term" value="P:positive regulation of cytokinesis"/>
    <property type="evidence" value="ECO:0007669"/>
    <property type="project" value="TreeGrafter"/>
</dbReference>
<feature type="region of interest" description="Disordered" evidence="1">
    <location>
        <begin position="322"/>
        <end position="399"/>
    </location>
</feature>
<dbReference type="GO" id="GO:0031122">
    <property type="term" value="P:cytoplasmic microtubule organization"/>
    <property type="evidence" value="ECO:0007669"/>
    <property type="project" value="TreeGrafter"/>
</dbReference>
<protein>
    <submittedName>
        <fullName evidence="2">Uncharacterized protein</fullName>
    </submittedName>
</protein>
<dbReference type="GO" id="GO:0005881">
    <property type="term" value="C:cytoplasmic microtubule"/>
    <property type="evidence" value="ECO:0007669"/>
    <property type="project" value="TreeGrafter"/>
</dbReference>
<feature type="compositionally biased region" description="Low complexity" evidence="1">
    <location>
        <begin position="727"/>
        <end position="745"/>
    </location>
</feature>
<feature type="compositionally biased region" description="Low complexity" evidence="1">
    <location>
        <begin position="459"/>
        <end position="472"/>
    </location>
</feature>
<feature type="compositionally biased region" description="Low complexity" evidence="1">
    <location>
        <begin position="640"/>
        <end position="650"/>
    </location>
</feature>
<feature type="compositionally biased region" description="Pro residues" evidence="1">
    <location>
        <begin position="695"/>
        <end position="705"/>
    </location>
</feature>
<proteinExistence type="predicted"/>
<name>A0A267EMW7_9PLAT</name>
<feature type="compositionally biased region" description="Polar residues" evidence="1">
    <location>
        <begin position="850"/>
        <end position="876"/>
    </location>
</feature>
<evidence type="ECO:0000313" key="2">
    <source>
        <dbReference type="EMBL" id="PAA62821.1"/>
    </source>
</evidence>
<dbReference type="GO" id="GO:1990023">
    <property type="term" value="C:mitotic spindle midzone"/>
    <property type="evidence" value="ECO:0007669"/>
    <property type="project" value="TreeGrafter"/>
</dbReference>